<sequence length="462" mass="52737">MEKLKSISPFRLSALLRQEKDPKVALNLFLNPNSNHKPFPYSLVSYDLIITKLGRAKMFDELDQILSKLKLETRFIPTEIIFCNIITYYARAHLPKSAIQVFDEIPDYRCSRTVKSLNTLLNGLLICREYDNLERVFVGFDWFSSPDVCSYNIMINAYKVRNDMRSAWKVFGEMLERRVRPNEVTFSTLITGLCKSLKVKEALNLKKDMIRVYKVEPSLYVYASLIKGLCETKELSLAFQIKDEMLDRNVGVDSAIYTTLISGLFKAGQKEEVDVVLEEMKRIGCIPNTATYNALISGYCAEKRFGLALEVLNEMEEKACKPDVITYNVLIKAYFEEGKIREATDLFEDMPRRGCKPDVVSYRIVVQGLLSGLKLKEVAFILDEMVFKGYSPHLLTVNKFMNLLRGEGNLELLFEVVNSLAKGNHIDTDSWTLAVSAISMKHEQLNFSDVFDAVTKPFTTAP</sequence>
<comment type="similarity">
    <text evidence="1">Belongs to the PPR family. P subfamily.</text>
</comment>
<dbReference type="Gene3D" id="1.25.40.10">
    <property type="entry name" value="Tetratricopeptide repeat domain"/>
    <property type="match status" value="5"/>
</dbReference>
<reference evidence="4" key="1">
    <citation type="journal article" date="2021" name="Nat. Commun.">
        <title>Genomic analyses provide insights into spinach domestication and the genetic basis of agronomic traits.</title>
        <authorList>
            <person name="Cai X."/>
            <person name="Sun X."/>
            <person name="Xu C."/>
            <person name="Sun H."/>
            <person name="Wang X."/>
            <person name="Ge C."/>
            <person name="Zhang Z."/>
            <person name="Wang Q."/>
            <person name="Fei Z."/>
            <person name="Jiao C."/>
            <person name="Wang Q."/>
        </authorList>
    </citation>
    <scope>NUCLEOTIDE SEQUENCE [LARGE SCALE GENOMIC DNA]</scope>
    <source>
        <strain evidence="4">cv. Varoflay</strain>
    </source>
</reference>
<feature type="repeat" description="PPR" evidence="3">
    <location>
        <begin position="182"/>
        <end position="217"/>
    </location>
</feature>
<gene>
    <name evidence="5" type="primary">LOC110776877</name>
</gene>
<dbReference type="InterPro" id="IPR002885">
    <property type="entry name" value="PPR_rpt"/>
</dbReference>
<dbReference type="RefSeq" id="XP_021837133.2">
    <property type="nucleotide sequence ID" value="XM_021981441.2"/>
</dbReference>
<protein>
    <submittedName>
        <fullName evidence="5">Pentatricopeptide repeat-containing protein At1g53330 isoform X2</fullName>
    </submittedName>
</protein>
<keyword evidence="2" id="KW-0677">Repeat</keyword>
<dbReference type="PROSITE" id="PS51375">
    <property type="entry name" value="PPR"/>
    <property type="match status" value="7"/>
</dbReference>
<evidence type="ECO:0000313" key="5">
    <source>
        <dbReference type="RefSeq" id="XP_021837133.2"/>
    </source>
</evidence>
<feature type="repeat" description="PPR" evidence="3">
    <location>
        <begin position="288"/>
        <end position="322"/>
    </location>
</feature>
<name>A0A9R0HU79_SPIOL</name>
<dbReference type="PANTHER" id="PTHR46128">
    <property type="entry name" value="MITOCHONDRIAL GROUP I INTRON SPLICING FACTOR CCM1"/>
    <property type="match status" value="1"/>
</dbReference>
<feature type="repeat" description="PPR" evidence="3">
    <location>
        <begin position="323"/>
        <end position="357"/>
    </location>
</feature>
<feature type="repeat" description="PPR" evidence="3">
    <location>
        <begin position="358"/>
        <end position="392"/>
    </location>
</feature>
<dbReference type="Pfam" id="PF13041">
    <property type="entry name" value="PPR_2"/>
    <property type="match status" value="2"/>
</dbReference>
<dbReference type="PANTHER" id="PTHR46128:SF211">
    <property type="entry name" value="PENTACOTRIPEPTIDE-REPEAT REGION OF PRORP DOMAIN-CONTAINING PROTEIN"/>
    <property type="match status" value="1"/>
</dbReference>
<feature type="repeat" description="PPR" evidence="3">
    <location>
        <begin position="147"/>
        <end position="181"/>
    </location>
</feature>
<feature type="repeat" description="PPR" evidence="3">
    <location>
        <begin position="253"/>
        <end position="287"/>
    </location>
</feature>
<dbReference type="KEGG" id="soe:110776877"/>
<dbReference type="GeneID" id="110776877"/>
<proteinExistence type="inferred from homology"/>
<accession>A0A9R0HU79</accession>
<dbReference type="InterPro" id="IPR011990">
    <property type="entry name" value="TPR-like_helical_dom_sf"/>
</dbReference>
<feature type="repeat" description="PPR" evidence="3">
    <location>
        <begin position="218"/>
        <end position="252"/>
    </location>
</feature>
<dbReference type="Pfam" id="PF13812">
    <property type="entry name" value="PPR_3"/>
    <property type="match status" value="1"/>
</dbReference>
<dbReference type="AlphaFoldDB" id="A0A9R0HU79"/>
<evidence type="ECO:0000256" key="3">
    <source>
        <dbReference type="PROSITE-ProRule" id="PRU00708"/>
    </source>
</evidence>
<evidence type="ECO:0000256" key="1">
    <source>
        <dbReference type="ARBA" id="ARBA00007626"/>
    </source>
</evidence>
<organism evidence="4 5">
    <name type="scientific">Spinacia oleracea</name>
    <name type="common">Spinach</name>
    <dbReference type="NCBI Taxonomy" id="3562"/>
    <lineage>
        <taxon>Eukaryota</taxon>
        <taxon>Viridiplantae</taxon>
        <taxon>Streptophyta</taxon>
        <taxon>Embryophyta</taxon>
        <taxon>Tracheophyta</taxon>
        <taxon>Spermatophyta</taxon>
        <taxon>Magnoliopsida</taxon>
        <taxon>eudicotyledons</taxon>
        <taxon>Gunneridae</taxon>
        <taxon>Pentapetalae</taxon>
        <taxon>Caryophyllales</taxon>
        <taxon>Chenopodiaceae</taxon>
        <taxon>Chenopodioideae</taxon>
        <taxon>Anserineae</taxon>
        <taxon>Spinacia</taxon>
    </lineage>
</organism>
<reference evidence="5" key="2">
    <citation type="submission" date="2025-08" db="UniProtKB">
        <authorList>
            <consortium name="RefSeq"/>
        </authorList>
    </citation>
    <scope>IDENTIFICATION</scope>
    <source>
        <tissue evidence="5">Leaf</tissue>
    </source>
</reference>
<evidence type="ECO:0000256" key="2">
    <source>
        <dbReference type="ARBA" id="ARBA00022737"/>
    </source>
</evidence>
<dbReference type="Proteomes" id="UP000813463">
    <property type="component" value="Chromosome 4"/>
</dbReference>
<dbReference type="InterPro" id="IPR050872">
    <property type="entry name" value="PPR_P_subfamily"/>
</dbReference>
<evidence type="ECO:0000313" key="4">
    <source>
        <dbReference type="Proteomes" id="UP000813463"/>
    </source>
</evidence>
<dbReference type="NCBIfam" id="TIGR00756">
    <property type="entry name" value="PPR"/>
    <property type="match status" value="6"/>
</dbReference>
<keyword evidence="4" id="KW-1185">Reference proteome</keyword>